<dbReference type="PANTHER" id="PTHR37953:SF1">
    <property type="entry name" value="UPF0127 PROTEIN MJ1496"/>
    <property type="match status" value="1"/>
</dbReference>
<sequence length="167" mass="18182">MGNSSNSRVWQRYLAGAAIAVWAVTGAAAAQMCRQDTALLRGDWGSARFSIEIADDVAERAQGLMDRTSMPMGAGMLFVYERPTTLSFWMRNTLIPLDMLFIDARGVVQYIHHNAVPLDESPILGGDDLLAVLEINGGLAARMGIEEGTELRHPAFSGRLAAWPCDD</sequence>
<keyword evidence="1" id="KW-0732">Signal</keyword>
<dbReference type="OrthoDB" id="9808290at2"/>
<dbReference type="Pfam" id="PF02643">
    <property type="entry name" value="DUF192"/>
    <property type="match status" value="1"/>
</dbReference>
<accession>A0A1I2CM83</accession>
<evidence type="ECO:0000313" key="2">
    <source>
        <dbReference type="EMBL" id="SFE69245.1"/>
    </source>
</evidence>
<dbReference type="InterPro" id="IPR003795">
    <property type="entry name" value="DUF192"/>
</dbReference>
<keyword evidence="3" id="KW-1185">Reference proteome</keyword>
<dbReference type="PANTHER" id="PTHR37953">
    <property type="entry name" value="UPF0127 PROTEIN MJ1496"/>
    <property type="match status" value="1"/>
</dbReference>
<evidence type="ECO:0000256" key="1">
    <source>
        <dbReference type="SAM" id="SignalP"/>
    </source>
</evidence>
<gene>
    <name evidence="2" type="ORF">SAMN04488523_109162</name>
</gene>
<dbReference type="STRING" id="74348.SAMN04488523_109162"/>
<name>A0A1I2CM83_9RHOB</name>
<proteinExistence type="predicted"/>
<evidence type="ECO:0008006" key="4">
    <source>
        <dbReference type="Google" id="ProtNLM"/>
    </source>
</evidence>
<dbReference type="EMBL" id="FOMW01000009">
    <property type="protein sequence ID" value="SFE69245.1"/>
    <property type="molecule type" value="Genomic_DNA"/>
</dbReference>
<evidence type="ECO:0000313" key="3">
    <source>
        <dbReference type="Proteomes" id="UP000198977"/>
    </source>
</evidence>
<dbReference type="Gene3D" id="2.60.120.1140">
    <property type="entry name" value="Protein of unknown function DUF192"/>
    <property type="match status" value="1"/>
</dbReference>
<feature type="signal peptide" evidence="1">
    <location>
        <begin position="1"/>
        <end position="29"/>
    </location>
</feature>
<protein>
    <recommendedName>
        <fullName evidence="4">DUF192 domain-containing protein</fullName>
    </recommendedName>
</protein>
<organism evidence="2 3">
    <name type="scientific">Sulfitobacter brevis</name>
    <dbReference type="NCBI Taxonomy" id="74348"/>
    <lineage>
        <taxon>Bacteria</taxon>
        <taxon>Pseudomonadati</taxon>
        <taxon>Pseudomonadota</taxon>
        <taxon>Alphaproteobacteria</taxon>
        <taxon>Rhodobacterales</taxon>
        <taxon>Roseobacteraceae</taxon>
        <taxon>Sulfitobacter</taxon>
    </lineage>
</organism>
<dbReference type="Proteomes" id="UP000198977">
    <property type="component" value="Unassembled WGS sequence"/>
</dbReference>
<dbReference type="InterPro" id="IPR038695">
    <property type="entry name" value="Saro_0823-like_sf"/>
</dbReference>
<reference evidence="2 3" key="1">
    <citation type="submission" date="2016-10" db="EMBL/GenBank/DDBJ databases">
        <authorList>
            <person name="de Groot N.N."/>
        </authorList>
    </citation>
    <scope>NUCLEOTIDE SEQUENCE [LARGE SCALE GENOMIC DNA]</scope>
    <source>
        <strain evidence="2 3">DSM 11443</strain>
    </source>
</reference>
<feature type="chain" id="PRO_5011675743" description="DUF192 domain-containing protein" evidence="1">
    <location>
        <begin position="30"/>
        <end position="167"/>
    </location>
</feature>
<dbReference type="AlphaFoldDB" id="A0A1I2CM83"/>